<evidence type="ECO:0000313" key="2">
    <source>
        <dbReference type="Proteomes" id="UP000017131"/>
    </source>
</evidence>
<name>A0ABN0PA25_STASI</name>
<gene>
    <name evidence="1" type="ORF">SSIM_12025</name>
</gene>
<dbReference type="PIRSF" id="PIRSF032285">
    <property type="entry name" value="UCP032285"/>
    <property type="match status" value="1"/>
</dbReference>
<dbReference type="Gene3D" id="3.40.1350.140">
    <property type="entry name" value="MepB-like"/>
    <property type="match status" value="1"/>
</dbReference>
<reference evidence="1 2" key="1">
    <citation type="journal article" date="2013" name="Genome Announc.">
        <title>Draft Genome Sequence of Staphylococcus simulans UMC-CNS-990, Isolated from a Case of Chronic Bovine Mastitis.</title>
        <authorList>
            <person name="Calcutt M.J."/>
            <person name="Foecking M.F."/>
            <person name="Hsieh H.Y."/>
            <person name="Perry J."/>
            <person name="Stewart G.C."/>
            <person name="Middleton J.R."/>
        </authorList>
    </citation>
    <scope>NUCLEOTIDE SEQUENCE [LARGE SCALE GENOMIC DNA]</scope>
    <source>
        <strain evidence="1 2">UMC-CNS-990</strain>
    </source>
</reference>
<accession>A0ABN0PA25</accession>
<sequence>MSDIYISKRLVSSTINTISKLTLTNVQIDNLNVEYEGFTFELENLTFKSRLAKKTPKKKGYFVAFWRKNEFNENVPFDDDTAEDKLIINILDSDKIGQFIFPKNVLKEKGVIKSKKTKGKMAMRVYPSWVSNLNTTAKNTQRWQAKYFVDLSKEFDQEILNPLYFDK</sequence>
<dbReference type="Proteomes" id="UP000017131">
    <property type="component" value="Unassembled WGS sequence"/>
</dbReference>
<protein>
    <recommendedName>
        <fullName evidence="3">MepB protein</fullName>
    </recommendedName>
</protein>
<dbReference type="InterPro" id="IPR038231">
    <property type="entry name" value="MepB-like_sf"/>
</dbReference>
<keyword evidence="2" id="KW-1185">Reference proteome</keyword>
<evidence type="ECO:0008006" key="3">
    <source>
        <dbReference type="Google" id="ProtNLM"/>
    </source>
</evidence>
<dbReference type="Pfam" id="PF08877">
    <property type="entry name" value="MepB-like"/>
    <property type="match status" value="1"/>
</dbReference>
<dbReference type="RefSeq" id="WP_023016170.1">
    <property type="nucleotide sequence ID" value="NZ_AXDY01000014.1"/>
</dbReference>
<proteinExistence type="predicted"/>
<dbReference type="EMBL" id="AXDY01000014">
    <property type="protein sequence ID" value="ERS92458.1"/>
    <property type="molecule type" value="Genomic_DNA"/>
</dbReference>
<comment type="caution">
    <text evidence="1">The sequence shown here is derived from an EMBL/GenBank/DDBJ whole genome shotgun (WGS) entry which is preliminary data.</text>
</comment>
<organism evidence="1 2">
    <name type="scientific">Staphylococcus simulans UMC-CNS-990</name>
    <dbReference type="NCBI Taxonomy" id="1405498"/>
    <lineage>
        <taxon>Bacteria</taxon>
        <taxon>Bacillati</taxon>
        <taxon>Bacillota</taxon>
        <taxon>Bacilli</taxon>
        <taxon>Bacillales</taxon>
        <taxon>Staphylococcaceae</taxon>
        <taxon>Staphylococcus</taxon>
    </lineage>
</organism>
<dbReference type="InterPro" id="IPR011235">
    <property type="entry name" value="MepB-like"/>
</dbReference>
<evidence type="ECO:0000313" key="1">
    <source>
        <dbReference type="EMBL" id="ERS92458.1"/>
    </source>
</evidence>